<dbReference type="Proteomes" id="UP000271031">
    <property type="component" value="Unassembled WGS sequence"/>
</dbReference>
<dbReference type="PANTHER" id="PTHR22946">
    <property type="entry name" value="DIENELACTONE HYDROLASE DOMAIN-CONTAINING PROTEIN-RELATED"/>
    <property type="match status" value="1"/>
</dbReference>
<dbReference type="PANTHER" id="PTHR22946:SF12">
    <property type="entry name" value="CONIDIAL PIGMENT BIOSYNTHESIS PROTEIN AYG1 (AFU_ORTHOLOGUE AFUA_2G17550)"/>
    <property type="match status" value="1"/>
</dbReference>
<dbReference type="Pfam" id="PF06500">
    <property type="entry name" value="FrsA-like"/>
    <property type="match status" value="1"/>
</dbReference>
<protein>
    <submittedName>
        <fullName evidence="2">Alpha/beta hydrolase</fullName>
    </submittedName>
</protein>
<dbReference type="InterPro" id="IPR029058">
    <property type="entry name" value="AB_hydrolase_fold"/>
</dbReference>
<proteinExistence type="predicted"/>
<dbReference type="AlphaFoldDB" id="A0A3M8D971"/>
<keyword evidence="3" id="KW-1185">Reference proteome</keyword>
<evidence type="ECO:0000256" key="1">
    <source>
        <dbReference type="ARBA" id="ARBA00022801"/>
    </source>
</evidence>
<sequence>MTQRSEGQKWVLDIALALGGFDALHPEAKPTMEQLGHDHTDFDKVFAMVKSGAMLPKAWATIASQAQERAEHYEKKGFQASAIDLYRRAAVMWGRAQYSFFADDPRKAIFRGKCNDCVASISRLSNQRVQRIVLDFEGKQIYAILHLPAGDVQNAPAVILAPGMDMIKEDYLFAAQQYYTSRGIVALSIEGPGQGETVSNGLKVDLTNYDRAASCYIDFLSQLPEVDSTRIGFFGISMGGYWGMRAAAHDPRIGALVTFEGVYGEFETIFNRAQPSFKANFMYMSGFHDEETFDVQLGSKMKLWDIARKIKCPIFMGIGEFDELTRLEEALALYELLHSPKEMRVYENEFHPLGGVAAEIFRFGAEWAERALNGEFASDRDERAFVHRNGRVTEGSAAPTWWLGAKPIEIEIAEKTYTTT</sequence>
<comment type="caution">
    <text evidence="2">The sequence shown here is derived from an EMBL/GenBank/DDBJ whole genome shotgun (WGS) entry which is preliminary data.</text>
</comment>
<name>A0A3M8D971_9BACL</name>
<organism evidence="2 3">
    <name type="scientific">Brevibacillus fluminis</name>
    <dbReference type="NCBI Taxonomy" id="511487"/>
    <lineage>
        <taxon>Bacteria</taxon>
        <taxon>Bacillati</taxon>
        <taxon>Bacillota</taxon>
        <taxon>Bacilli</taxon>
        <taxon>Bacillales</taxon>
        <taxon>Paenibacillaceae</taxon>
        <taxon>Brevibacillus</taxon>
    </lineage>
</organism>
<dbReference type="OrthoDB" id="9812921at2"/>
<dbReference type="InterPro" id="IPR050261">
    <property type="entry name" value="FrsA_esterase"/>
</dbReference>
<dbReference type="GO" id="GO:0016787">
    <property type="term" value="F:hydrolase activity"/>
    <property type="evidence" value="ECO:0007669"/>
    <property type="project" value="UniProtKB-KW"/>
</dbReference>
<dbReference type="SUPFAM" id="SSF53474">
    <property type="entry name" value="alpha/beta-Hydrolases"/>
    <property type="match status" value="1"/>
</dbReference>
<accession>A0A3M8D971</accession>
<dbReference type="InterPro" id="IPR010520">
    <property type="entry name" value="FrsA-like"/>
</dbReference>
<dbReference type="RefSeq" id="WP_122919781.1">
    <property type="nucleotide sequence ID" value="NZ_RHHQ01000017.1"/>
</dbReference>
<gene>
    <name evidence="2" type="ORF">EDM56_20505</name>
</gene>
<reference evidence="2 3" key="1">
    <citation type="submission" date="2018-10" db="EMBL/GenBank/DDBJ databases">
        <title>Phylogenomics of Brevibacillus.</title>
        <authorList>
            <person name="Dunlap C."/>
        </authorList>
    </citation>
    <scope>NUCLEOTIDE SEQUENCE [LARGE SCALE GENOMIC DNA]</scope>
    <source>
        <strain evidence="2 3">JCM 15716</strain>
    </source>
</reference>
<dbReference type="EMBL" id="RHHQ01000017">
    <property type="protein sequence ID" value="RNB84498.1"/>
    <property type="molecule type" value="Genomic_DNA"/>
</dbReference>
<dbReference type="Gene3D" id="3.40.50.1820">
    <property type="entry name" value="alpha/beta hydrolase"/>
    <property type="match status" value="1"/>
</dbReference>
<evidence type="ECO:0000313" key="3">
    <source>
        <dbReference type="Proteomes" id="UP000271031"/>
    </source>
</evidence>
<evidence type="ECO:0000313" key="2">
    <source>
        <dbReference type="EMBL" id="RNB84498.1"/>
    </source>
</evidence>
<keyword evidence="1 2" id="KW-0378">Hydrolase</keyword>